<evidence type="ECO:0000256" key="1">
    <source>
        <dbReference type="ARBA" id="ARBA00023251"/>
    </source>
</evidence>
<keyword evidence="3" id="KW-1185">Reference proteome</keyword>
<dbReference type="Proteomes" id="UP000056453">
    <property type="component" value="Unassembled WGS sequence"/>
</dbReference>
<dbReference type="Gene3D" id="3.10.180.10">
    <property type="entry name" value="2,3-Dihydroxybiphenyl 1,2-Dioxygenase, domain 1"/>
    <property type="match status" value="1"/>
</dbReference>
<gene>
    <name evidence="2" type="ORF">WJ96_13045</name>
</gene>
<dbReference type="AlphaFoldDB" id="A0AAW3MU84"/>
<name>A0AAW3MU84_9BURK</name>
<dbReference type="EMBL" id="LPBJ01000074">
    <property type="protein sequence ID" value="KVP94077.1"/>
    <property type="molecule type" value="Genomic_DNA"/>
</dbReference>
<dbReference type="Pfam" id="PF19581">
    <property type="entry name" value="Glyoxalase_7"/>
    <property type="match status" value="1"/>
</dbReference>
<keyword evidence="1" id="KW-0046">Antibiotic resistance</keyword>
<sequence>MEPKQTSFEKAIPVLASLDIARTLTFFREVLGFRTRHLEDFSYGMAARDDVEIHFWLCDDKHVAENTSCYVRVADIRALHAELAPKLPDLQDVLKTAWGMDELYVIDPDGNLIKFGQSRGEEIPQDSQQP</sequence>
<organism evidence="2 3">
    <name type="scientific">Burkholderia ubonensis</name>
    <dbReference type="NCBI Taxonomy" id="101571"/>
    <lineage>
        <taxon>Bacteria</taxon>
        <taxon>Pseudomonadati</taxon>
        <taxon>Pseudomonadota</taxon>
        <taxon>Betaproteobacteria</taxon>
        <taxon>Burkholderiales</taxon>
        <taxon>Burkholderiaceae</taxon>
        <taxon>Burkholderia</taxon>
        <taxon>Burkholderia cepacia complex</taxon>
    </lineage>
</organism>
<proteinExistence type="predicted"/>
<reference evidence="2 3" key="1">
    <citation type="submission" date="2015-11" db="EMBL/GenBank/DDBJ databases">
        <title>Expanding the genomic diversity of Burkholderia species for the development of highly accurate diagnostics.</title>
        <authorList>
            <person name="Sahl J."/>
            <person name="Keim P."/>
            <person name="Wagner D."/>
        </authorList>
    </citation>
    <scope>NUCLEOTIDE SEQUENCE [LARGE SCALE GENOMIC DNA]</scope>
    <source>
        <strain evidence="2 3">MSMB1808WGS</strain>
    </source>
</reference>
<evidence type="ECO:0000313" key="3">
    <source>
        <dbReference type="Proteomes" id="UP000056453"/>
    </source>
</evidence>
<dbReference type="InterPro" id="IPR029068">
    <property type="entry name" value="Glyas_Bleomycin-R_OHBP_Dase"/>
</dbReference>
<evidence type="ECO:0000313" key="2">
    <source>
        <dbReference type="EMBL" id="KVP94077.1"/>
    </source>
</evidence>
<protein>
    <submittedName>
        <fullName evidence="2">Glyoxalase</fullName>
    </submittedName>
</protein>
<dbReference type="InterPro" id="IPR000335">
    <property type="entry name" value="Bleomycin-R"/>
</dbReference>
<accession>A0AAW3MU84</accession>
<dbReference type="RefSeq" id="WP_059802668.1">
    <property type="nucleotide sequence ID" value="NZ_LOYM01000041.1"/>
</dbReference>
<comment type="caution">
    <text evidence="2">The sequence shown here is derived from an EMBL/GenBank/DDBJ whole genome shotgun (WGS) entry which is preliminary data.</text>
</comment>
<dbReference type="GO" id="GO:0046677">
    <property type="term" value="P:response to antibiotic"/>
    <property type="evidence" value="ECO:0007669"/>
    <property type="project" value="UniProtKB-KW"/>
</dbReference>
<dbReference type="CDD" id="cd08349">
    <property type="entry name" value="BLMA_like"/>
    <property type="match status" value="1"/>
</dbReference>
<dbReference type="SUPFAM" id="SSF54593">
    <property type="entry name" value="Glyoxalase/Bleomycin resistance protein/Dihydroxybiphenyl dioxygenase"/>
    <property type="match status" value="1"/>
</dbReference>